<feature type="transmembrane region" description="Helical" evidence="5">
    <location>
        <begin position="219"/>
        <end position="237"/>
    </location>
</feature>
<dbReference type="Pfam" id="PF00892">
    <property type="entry name" value="EamA"/>
    <property type="match status" value="2"/>
</dbReference>
<feature type="transmembrane region" description="Helical" evidence="5">
    <location>
        <begin position="102"/>
        <end position="120"/>
    </location>
</feature>
<evidence type="ECO:0000256" key="5">
    <source>
        <dbReference type="SAM" id="Phobius"/>
    </source>
</evidence>
<dbReference type="EMBL" id="JAOANI010000014">
    <property type="protein sequence ID" value="MCT7358658.1"/>
    <property type="molecule type" value="Genomic_DNA"/>
</dbReference>
<feature type="transmembrane region" description="Helical" evidence="5">
    <location>
        <begin position="76"/>
        <end position="96"/>
    </location>
</feature>
<keyword evidence="8" id="KW-1185">Reference proteome</keyword>
<feature type="transmembrane region" description="Helical" evidence="5">
    <location>
        <begin position="12"/>
        <end position="31"/>
    </location>
</feature>
<comment type="subcellular location">
    <subcellularLocation>
        <location evidence="1">Membrane</location>
        <topology evidence="1">Multi-pass membrane protein</topology>
    </subcellularLocation>
</comment>
<evidence type="ECO:0000256" key="4">
    <source>
        <dbReference type="ARBA" id="ARBA00023136"/>
    </source>
</evidence>
<feature type="transmembrane region" description="Helical" evidence="5">
    <location>
        <begin position="274"/>
        <end position="293"/>
    </location>
</feature>
<sequence length="317" mass="34385">MTAPAMTDALRRGALFLLLGEALLALMGALVKDLSGVLSTEQIVFFRNIAGLIVLAPLLLRTGLNELKTQLWHWHLLRGLVGVSAMYCYFWALAHLPLTEAFLVKLSAPLFMPLLALWWLKEPAGRHSWLALLIGFAGVSVILQPGAEHPAMLSNGDSYSTALLVGLLGAFLAALAKVTIRRMSATESSQRIVFYFGLIAALVSAPGAIVNWQPVPDQTWLWLLALGIVATSGQLALTRAYRIAPTGKVGVYVYSAVIYGALMGWWFWDEIPPWTTWAGALLIVLAGLLNLYAPKSRSETSIRSSSGLPPEPAPDKI</sequence>
<keyword evidence="4 5" id="KW-0472">Membrane</keyword>
<feature type="domain" description="EamA" evidence="6">
    <location>
        <begin position="162"/>
        <end position="290"/>
    </location>
</feature>
<gene>
    <name evidence="7" type="ORF">NYR02_06455</name>
</gene>
<dbReference type="AlphaFoldDB" id="A0A9X2WE47"/>
<evidence type="ECO:0000256" key="3">
    <source>
        <dbReference type="ARBA" id="ARBA00022989"/>
    </source>
</evidence>
<evidence type="ECO:0000313" key="8">
    <source>
        <dbReference type="Proteomes" id="UP001147830"/>
    </source>
</evidence>
<evidence type="ECO:0000256" key="1">
    <source>
        <dbReference type="ARBA" id="ARBA00004141"/>
    </source>
</evidence>
<evidence type="ECO:0000259" key="6">
    <source>
        <dbReference type="Pfam" id="PF00892"/>
    </source>
</evidence>
<comment type="caution">
    <text evidence="7">The sequence shown here is derived from an EMBL/GenBank/DDBJ whole genome shotgun (WGS) entry which is preliminary data.</text>
</comment>
<dbReference type="PANTHER" id="PTHR22911">
    <property type="entry name" value="ACYL-MALONYL CONDENSING ENZYME-RELATED"/>
    <property type="match status" value="1"/>
</dbReference>
<dbReference type="Gene3D" id="1.10.3730.20">
    <property type="match status" value="1"/>
</dbReference>
<dbReference type="SUPFAM" id="SSF103481">
    <property type="entry name" value="Multidrug resistance efflux transporter EmrE"/>
    <property type="match status" value="2"/>
</dbReference>
<feature type="transmembrane region" description="Helical" evidence="5">
    <location>
        <begin position="192"/>
        <end position="213"/>
    </location>
</feature>
<accession>A0A9X2WE47</accession>
<name>A0A9X2WE47_9GAMM</name>
<protein>
    <submittedName>
        <fullName evidence="7">DMT family transporter</fullName>
    </submittedName>
</protein>
<dbReference type="PANTHER" id="PTHR22911:SF6">
    <property type="entry name" value="SOLUTE CARRIER FAMILY 35 MEMBER G1"/>
    <property type="match status" value="1"/>
</dbReference>
<reference evidence="7" key="1">
    <citation type="journal article" date="2022" name="Front. Microbiol.">
        <title>Genome-based taxonomic rearrangement of Oceanobacter-related bacteria including the description of Thalassolituus hydrocarbonoclasticus sp. nov. and Thalassolituus pacificus sp. nov. and emended description of the genus Thalassolituus.</title>
        <authorList>
            <person name="Dong C."/>
            <person name="Wei L."/>
            <person name="Wang J."/>
            <person name="Lai Q."/>
            <person name="Huang Z."/>
            <person name="Shao Z."/>
        </authorList>
    </citation>
    <scope>NUCLEOTIDE SEQUENCE</scope>
    <source>
        <strain evidence="7">59MF3M-4</strain>
    </source>
</reference>
<proteinExistence type="predicted"/>
<keyword evidence="2 5" id="KW-0812">Transmembrane</keyword>
<reference evidence="7" key="2">
    <citation type="submission" date="2022-08" db="EMBL/GenBank/DDBJ databases">
        <authorList>
            <person name="Dong C."/>
        </authorList>
    </citation>
    <scope>NUCLEOTIDE SEQUENCE</scope>
    <source>
        <strain evidence="7">59MF3M-4</strain>
    </source>
</reference>
<evidence type="ECO:0000256" key="2">
    <source>
        <dbReference type="ARBA" id="ARBA00022692"/>
    </source>
</evidence>
<evidence type="ECO:0000313" key="7">
    <source>
        <dbReference type="EMBL" id="MCT7358658.1"/>
    </source>
</evidence>
<organism evidence="7 8">
    <name type="scientific">Thalassolituus pacificus</name>
    <dbReference type="NCBI Taxonomy" id="2975440"/>
    <lineage>
        <taxon>Bacteria</taxon>
        <taxon>Pseudomonadati</taxon>
        <taxon>Pseudomonadota</taxon>
        <taxon>Gammaproteobacteria</taxon>
        <taxon>Oceanospirillales</taxon>
        <taxon>Oceanospirillaceae</taxon>
        <taxon>Thalassolituus</taxon>
    </lineage>
</organism>
<dbReference type="Proteomes" id="UP001147830">
    <property type="component" value="Unassembled WGS sequence"/>
</dbReference>
<feature type="transmembrane region" description="Helical" evidence="5">
    <location>
        <begin position="43"/>
        <end position="64"/>
    </location>
</feature>
<feature type="transmembrane region" description="Helical" evidence="5">
    <location>
        <begin position="129"/>
        <end position="147"/>
    </location>
</feature>
<dbReference type="InterPro" id="IPR037185">
    <property type="entry name" value="EmrE-like"/>
</dbReference>
<dbReference type="RefSeq" id="WP_260975549.1">
    <property type="nucleotide sequence ID" value="NZ_JAOANI010000014.1"/>
</dbReference>
<feature type="transmembrane region" description="Helical" evidence="5">
    <location>
        <begin position="249"/>
        <end position="268"/>
    </location>
</feature>
<dbReference type="InterPro" id="IPR000620">
    <property type="entry name" value="EamA_dom"/>
</dbReference>
<dbReference type="GO" id="GO:0016020">
    <property type="term" value="C:membrane"/>
    <property type="evidence" value="ECO:0007669"/>
    <property type="project" value="UniProtKB-SubCell"/>
</dbReference>
<keyword evidence="3 5" id="KW-1133">Transmembrane helix</keyword>
<feature type="transmembrane region" description="Helical" evidence="5">
    <location>
        <begin position="159"/>
        <end position="180"/>
    </location>
</feature>
<feature type="domain" description="EamA" evidence="6">
    <location>
        <begin position="12"/>
        <end position="143"/>
    </location>
</feature>